<dbReference type="PANTHER" id="PTHR43671">
    <property type="entry name" value="SERINE/THREONINE-PROTEIN KINASE NEK"/>
    <property type="match status" value="1"/>
</dbReference>
<dbReference type="InterPro" id="IPR050660">
    <property type="entry name" value="NEK_Ser/Thr_kinase"/>
</dbReference>
<evidence type="ECO:0000313" key="9">
    <source>
        <dbReference type="Proteomes" id="UP000194761"/>
    </source>
</evidence>
<dbReference type="CDD" id="cd14014">
    <property type="entry name" value="STKc_PknB_like"/>
    <property type="match status" value="1"/>
</dbReference>
<dbReference type="Gene3D" id="3.30.200.20">
    <property type="entry name" value="Phosphorylase Kinase, domain 1"/>
    <property type="match status" value="1"/>
</dbReference>
<reference evidence="8 9" key="1">
    <citation type="submission" date="2017-05" db="EMBL/GenBank/DDBJ databases">
        <title>Biotechnological potential of actinobacteria isolated from South African environments.</title>
        <authorList>
            <person name="Le Roes-Hill M."/>
            <person name="Prins A."/>
            <person name="Durrell K.A."/>
        </authorList>
    </citation>
    <scope>NUCLEOTIDE SEQUENCE [LARGE SCALE GENOMIC DNA]</scope>
    <source>
        <strain evidence="8">M26</strain>
    </source>
</reference>
<dbReference type="PANTHER" id="PTHR43671:SF13">
    <property type="entry name" value="SERINE_THREONINE-PROTEIN KINASE NEK2"/>
    <property type="match status" value="1"/>
</dbReference>
<dbReference type="PROSITE" id="PS50011">
    <property type="entry name" value="PROTEIN_KINASE_DOM"/>
    <property type="match status" value="1"/>
</dbReference>
<dbReference type="Pfam" id="PF00400">
    <property type="entry name" value="WD40"/>
    <property type="match status" value="2"/>
</dbReference>
<keyword evidence="9" id="KW-1185">Reference proteome</keyword>
<keyword evidence="3" id="KW-0547">Nucleotide-binding</keyword>
<comment type="caution">
    <text evidence="8">The sequence shown here is derived from an EMBL/GenBank/DDBJ whole genome shotgun (WGS) entry which is preliminary data.</text>
</comment>
<dbReference type="PROSITE" id="PS00108">
    <property type="entry name" value="PROTEIN_KINASE_ST"/>
    <property type="match status" value="1"/>
</dbReference>
<dbReference type="InterPro" id="IPR011047">
    <property type="entry name" value="Quinoprotein_ADH-like_sf"/>
</dbReference>
<dbReference type="SUPFAM" id="SSF82171">
    <property type="entry name" value="DPP6 N-terminal domain-like"/>
    <property type="match status" value="1"/>
</dbReference>
<dbReference type="InterPro" id="IPR049052">
    <property type="entry name" value="nSTAND1"/>
</dbReference>
<dbReference type="InterPro" id="IPR011009">
    <property type="entry name" value="Kinase-like_dom_sf"/>
</dbReference>
<evidence type="ECO:0000313" key="8">
    <source>
        <dbReference type="EMBL" id="OUC94292.1"/>
    </source>
</evidence>
<dbReference type="Proteomes" id="UP000194761">
    <property type="component" value="Unassembled WGS sequence"/>
</dbReference>
<dbReference type="InterPro" id="IPR000719">
    <property type="entry name" value="Prot_kinase_dom"/>
</dbReference>
<keyword evidence="5" id="KW-0067">ATP-binding</keyword>
<name>A0A2C9ZLV2_9ACTN</name>
<proteinExistence type="predicted"/>
<evidence type="ECO:0000256" key="4">
    <source>
        <dbReference type="ARBA" id="ARBA00022777"/>
    </source>
</evidence>
<evidence type="ECO:0000256" key="2">
    <source>
        <dbReference type="ARBA" id="ARBA00022679"/>
    </source>
</evidence>
<dbReference type="SMART" id="SM00320">
    <property type="entry name" value="WD40"/>
    <property type="match status" value="3"/>
</dbReference>
<dbReference type="EC" id="2.7.11.1" evidence="1"/>
<dbReference type="SMART" id="SM00220">
    <property type="entry name" value="S_TKc"/>
    <property type="match status" value="1"/>
</dbReference>
<evidence type="ECO:0000256" key="3">
    <source>
        <dbReference type="ARBA" id="ARBA00022741"/>
    </source>
</evidence>
<dbReference type="InterPro" id="IPR015943">
    <property type="entry name" value="WD40/YVTN_repeat-like_dom_sf"/>
</dbReference>
<evidence type="ECO:0000256" key="1">
    <source>
        <dbReference type="ARBA" id="ARBA00012513"/>
    </source>
</evidence>
<dbReference type="EMBL" id="NGFP01000110">
    <property type="protein sequence ID" value="OUC94292.1"/>
    <property type="molecule type" value="Genomic_DNA"/>
</dbReference>
<keyword evidence="2" id="KW-0808">Transferase</keyword>
<dbReference type="InterPro" id="IPR001680">
    <property type="entry name" value="WD40_rpt"/>
</dbReference>
<dbReference type="Pfam" id="PF00069">
    <property type="entry name" value="Pkinase"/>
    <property type="match status" value="1"/>
</dbReference>
<dbReference type="SUPFAM" id="SSF56112">
    <property type="entry name" value="Protein kinase-like (PK-like)"/>
    <property type="match status" value="1"/>
</dbReference>
<dbReference type="SUPFAM" id="SSF50998">
    <property type="entry name" value="Quinoprotein alcohol dehydrogenase-like"/>
    <property type="match status" value="1"/>
</dbReference>
<dbReference type="GO" id="GO:0004674">
    <property type="term" value="F:protein serine/threonine kinase activity"/>
    <property type="evidence" value="ECO:0007669"/>
    <property type="project" value="UniProtKB-EC"/>
</dbReference>
<dbReference type="Pfam" id="PF20703">
    <property type="entry name" value="nSTAND1"/>
    <property type="match status" value="1"/>
</dbReference>
<feature type="domain" description="Protein kinase" evidence="7">
    <location>
        <begin position="18"/>
        <end position="261"/>
    </location>
</feature>
<dbReference type="AlphaFoldDB" id="A0A2C9ZLV2"/>
<evidence type="ECO:0000256" key="6">
    <source>
        <dbReference type="SAM" id="MobiDB-lite"/>
    </source>
</evidence>
<evidence type="ECO:0000259" key="7">
    <source>
        <dbReference type="PROSITE" id="PS50011"/>
    </source>
</evidence>
<dbReference type="Gene3D" id="1.10.510.10">
    <property type="entry name" value="Transferase(Phosphotransferase) domain 1"/>
    <property type="match status" value="1"/>
</dbReference>
<organism evidence="8 9">
    <name type="scientific">Streptosporangium minutum</name>
    <dbReference type="NCBI Taxonomy" id="569862"/>
    <lineage>
        <taxon>Bacteria</taxon>
        <taxon>Bacillati</taxon>
        <taxon>Actinomycetota</taxon>
        <taxon>Actinomycetes</taxon>
        <taxon>Streptosporangiales</taxon>
        <taxon>Streptosporangiaceae</taxon>
        <taxon>Streptosporangium</taxon>
    </lineage>
</organism>
<keyword evidence="4" id="KW-0418">Kinase</keyword>
<dbReference type="InterPro" id="IPR008271">
    <property type="entry name" value="Ser/Thr_kinase_AS"/>
</dbReference>
<feature type="region of interest" description="Disordered" evidence="6">
    <location>
        <begin position="849"/>
        <end position="869"/>
    </location>
</feature>
<accession>A0A2C9ZLV2</accession>
<dbReference type="GO" id="GO:0005524">
    <property type="term" value="F:ATP binding"/>
    <property type="evidence" value="ECO:0007669"/>
    <property type="project" value="UniProtKB-KW"/>
</dbReference>
<evidence type="ECO:0000256" key="5">
    <source>
        <dbReference type="ARBA" id="ARBA00022840"/>
    </source>
</evidence>
<gene>
    <name evidence="8" type="ORF">CA984_23105</name>
</gene>
<sequence>MVTSQRLGPGDPQRIGDHLLAGRLGEGGQGVVYDAYDPDGRRVAIKLLHADADRGRIAREIAAATRVSSFCTARVLHADLDVPRPYIVSEFIDGPSLRRAVRDSGPLEEDRLRRLAIAVATAMTAIHGAGVVHRDLKPDNVLLGPDGPRVIDFGIARTAEMSLTSTGLIVGTPTYMAPEVLAGERAGPPADVFAFGAIVLYAATGHDPFRADTLGAVMHRVLSSQPDLSPLPPDVRPLVSAALAKDPADRPAARELLLALLGQDSPEAGALAAAALRAAASPSLGQLAEEVFVRLTPAEQEAVPQIFLRLVSPDGRESRGAGRAELDGSPESERVLAAFAGAGLVRVSDEDVTLERPGLLRAWPRLRAWSDAELPGLPVRQRVSDAARLWESGGRKDGDLLQGTPLDEAMEWAATGRSHIKLNHLETAFLRAASSLRHRRVRGRRLVTAALATLLAVALVAVAVAEQRRVTVAAQSERIAAQLDEAVARRLAGQADALRRADPLTAMRLSAAAHAVAPVTESRAALQSSLAQRETSVVPVPRSATHYTLSTDGLTLLGAGTGVITLWDAVTGRELRSIRAPGLVATGVAQGATRERAAIDTAEGLRLWDLKTGRRLPGVYGDAGSWAAISPDGADLLSFDGSALVVRDIERGEELLRLPGGRIWSRAVGGGRYVTTSGAGAVRLWDLRTGRSLRAPAPPEGTGSVDAALSADGRTLVLERADALVFWDVDSGRRLGETRIPRGGHLLFAPDGRTLAVFHLGGVVLVGVPGGVTLLDYSTDEQPRAESVRFSPDGRAVRFVDGADSVVTLSVPEWSGAGVAQGGALSPDGTRTAVQTVSGAHREVEVRDARTGRGVATMEVPPTPPAPEAGAGSLGLVFSPDGRTLVVTPDSEPVAHLFDTASGRRLGELRWDGKYATRVAFGADGRSLAVAASTRSDQPFVELWDVASRKPGARLAGEGTPALALALHPDGTRLAQGGLEGAALTPLRGGGAVTLDGAGDVRTVSFAPAGDLLAVGDAAGRVQLWEVATRRPRGPAIAVHTGGVDLAAFSPDGTLLVTSGGGRVALWDAATGGQFGRPAAGVERAVTGVAFPDGGRTLRTVTADGTVADRPLDPGRAAGAVCSRAAGGPSPQEWARHIPELAYRPTCP</sequence>
<dbReference type="Gene3D" id="2.130.10.10">
    <property type="entry name" value="YVTN repeat-like/Quinoprotein amine dehydrogenase"/>
    <property type="match status" value="3"/>
</dbReference>
<protein>
    <recommendedName>
        <fullName evidence="1">non-specific serine/threonine protein kinase</fullName>
        <ecNumber evidence="1">2.7.11.1</ecNumber>
    </recommendedName>
</protein>
<dbReference type="SUPFAM" id="SSF101908">
    <property type="entry name" value="Putative isomerase YbhE"/>
    <property type="match status" value="1"/>
</dbReference>